<protein>
    <submittedName>
        <fullName evidence="3">TonB-dependent receptor</fullName>
    </submittedName>
</protein>
<dbReference type="KEGG" id="fgg:FSB75_07610"/>
<evidence type="ECO:0000256" key="1">
    <source>
        <dbReference type="SAM" id="SignalP"/>
    </source>
</evidence>
<sequence length="825" mass="93814">MKSLRLSFSAALLFACFFSFAQKKFATVSGKIIDENEARLSGVSIEILGQQKGIHSSDSGTFSIKAPINRAFALIFSHSGYKPVQQNFLLNEGEEEKITVRMEAGEGRLEEVIIKDSRERTEVGLIRPNPKSIINLPSPVMGVEGLLKVFVGSNNELTSQYNVRGGSYDENLIYVNDFEIFRPYLVRSGQQEGLSFINPELVKNISFYNGGFAARYGDKMSSVLDIQYNTPKKFGGSAYVSLLEQGLHLEGASKKFTYLIGMRNRSNRNLLSRQETQGSYVPSSADLQALLTYQINKKWSAELLGNLSTTKFALTPQSSQLTSSVFSPFFTANLGVDIYFDGHERDQYSTGMLGLSTTYQASKNLKLKWLASRFENDESENIDIAGAYLFGDRDFDKSSSTFGLIVNPLGAGLYQNFVRDRLNIVDYNFSHKGQWNKAAHVVQWGLGYDKTKTADKLNEWQYEDSAGYSLPYNPSLLQMNDVIKSTVSLDVNKFSGYVQDNIAFKKGKTTYTVQGGLRFNYNDLNNELLISPRAALSWKPDWKKDILFRTAIGAYDQPPFYRELRRYDGSLNTALKAQRSWQGVVGLDYNFIGFDRPLRLTTEAYYKYMTNVVPYDIDNVRIRYFGENNAKAYAAGLEMRLFGELVKDAESWVSLSFMRTRENIAGDFYTKYTIDSLGKITDSSRVEGGWFRRPTDRTITFGMFFQDYLATNKNFKVYINALYGTNLPYNIPGSVRYRNALRIEPYMRVDIGFSALLLDGEKTNRRSHSPFRNVENIWASFEVFNLIDRPNTISYLLIKDFANNTFTLPNRLTPRLINFKIVARW</sequence>
<dbReference type="Proteomes" id="UP000321204">
    <property type="component" value="Chromosome"/>
</dbReference>
<dbReference type="InterPro" id="IPR037066">
    <property type="entry name" value="Plug_dom_sf"/>
</dbReference>
<gene>
    <name evidence="3" type="ORF">FSB75_07610</name>
</gene>
<keyword evidence="4" id="KW-1185">Reference proteome</keyword>
<organism evidence="3 4">
    <name type="scientific">Flavisolibacter ginsenosidimutans</name>
    <dbReference type="NCBI Taxonomy" id="661481"/>
    <lineage>
        <taxon>Bacteria</taxon>
        <taxon>Pseudomonadati</taxon>
        <taxon>Bacteroidota</taxon>
        <taxon>Chitinophagia</taxon>
        <taxon>Chitinophagales</taxon>
        <taxon>Chitinophagaceae</taxon>
        <taxon>Flavisolibacter</taxon>
    </lineage>
</organism>
<accession>A0A5B8UH76</accession>
<dbReference type="OrthoDB" id="1108759at2"/>
<dbReference type="SUPFAM" id="SSF49464">
    <property type="entry name" value="Carboxypeptidase regulatory domain-like"/>
    <property type="match status" value="1"/>
</dbReference>
<evidence type="ECO:0000313" key="3">
    <source>
        <dbReference type="EMBL" id="QEC55762.1"/>
    </source>
</evidence>
<evidence type="ECO:0000259" key="2">
    <source>
        <dbReference type="Pfam" id="PF07715"/>
    </source>
</evidence>
<reference evidence="3 4" key="1">
    <citation type="journal article" date="2015" name="Int. J. Syst. Evol. Microbiol.">
        <title>Flavisolibacter ginsenosidimutans sp. nov., with ginsenoside-converting activity isolated from soil used for cultivating ginseng.</title>
        <authorList>
            <person name="Zhao Y."/>
            <person name="Liu Q."/>
            <person name="Kang M.S."/>
            <person name="Jin F."/>
            <person name="Yu H."/>
            <person name="Im W.T."/>
        </authorList>
    </citation>
    <scope>NUCLEOTIDE SEQUENCE [LARGE SCALE GENOMIC DNA]</scope>
    <source>
        <strain evidence="3 4">Gsoil 636</strain>
    </source>
</reference>
<dbReference type="InterPro" id="IPR012910">
    <property type="entry name" value="Plug_dom"/>
</dbReference>
<dbReference type="AlphaFoldDB" id="A0A5B8UH76"/>
<feature type="domain" description="TonB-dependent receptor plug" evidence="2">
    <location>
        <begin position="149"/>
        <end position="218"/>
    </location>
</feature>
<feature type="chain" id="PRO_5023089375" evidence="1">
    <location>
        <begin position="22"/>
        <end position="825"/>
    </location>
</feature>
<proteinExistence type="predicted"/>
<name>A0A5B8UH76_9BACT</name>
<feature type="signal peptide" evidence="1">
    <location>
        <begin position="1"/>
        <end position="21"/>
    </location>
</feature>
<dbReference type="PROSITE" id="PS51257">
    <property type="entry name" value="PROKAR_LIPOPROTEIN"/>
    <property type="match status" value="1"/>
</dbReference>
<dbReference type="RefSeq" id="WP_146785082.1">
    <property type="nucleotide sequence ID" value="NZ_BAABIO010000001.1"/>
</dbReference>
<keyword evidence="1" id="KW-0732">Signal</keyword>
<evidence type="ECO:0000313" key="4">
    <source>
        <dbReference type="Proteomes" id="UP000321204"/>
    </source>
</evidence>
<dbReference type="Gene3D" id="2.60.40.1120">
    <property type="entry name" value="Carboxypeptidase-like, regulatory domain"/>
    <property type="match status" value="1"/>
</dbReference>
<dbReference type="InterPro" id="IPR008969">
    <property type="entry name" value="CarboxyPept-like_regulatory"/>
</dbReference>
<dbReference type="Gene3D" id="2.170.130.10">
    <property type="entry name" value="TonB-dependent receptor, plug domain"/>
    <property type="match status" value="1"/>
</dbReference>
<keyword evidence="3" id="KW-0675">Receptor</keyword>
<dbReference type="SUPFAM" id="SSF56935">
    <property type="entry name" value="Porins"/>
    <property type="match status" value="1"/>
</dbReference>
<dbReference type="Pfam" id="PF13715">
    <property type="entry name" value="CarbopepD_reg_2"/>
    <property type="match status" value="1"/>
</dbReference>
<dbReference type="EMBL" id="CP042433">
    <property type="protein sequence ID" value="QEC55762.1"/>
    <property type="molecule type" value="Genomic_DNA"/>
</dbReference>
<dbReference type="Pfam" id="PF07715">
    <property type="entry name" value="Plug"/>
    <property type="match status" value="1"/>
</dbReference>